<dbReference type="RefSeq" id="WP_187722193.1">
    <property type="nucleotide sequence ID" value="NZ_BAABBL010000012.1"/>
</dbReference>
<keyword evidence="2" id="KW-0472">Membrane</keyword>
<accession>A0A7H0H979</accession>
<keyword evidence="2" id="KW-1133">Transmembrane helix</keyword>
<feature type="transmembrane region" description="Helical" evidence="2">
    <location>
        <begin position="74"/>
        <end position="94"/>
    </location>
</feature>
<dbReference type="Proteomes" id="UP000516117">
    <property type="component" value="Chromosome"/>
</dbReference>
<dbReference type="AlphaFoldDB" id="A0A7H0H979"/>
<feature type="transmembrane region" description="Helical" evidence="2">
    <location>
        <begin position="6"/>
        <end position="24"/>
    </location>
</feature>
<reference evidence="3 4" key="1">
    <citation type="submission" date="2020-08" db="EMBL/GenBank/DDBJ databases">
        <title>Genome sequence of Tessaracoccus defluvii JCM 17540T.</title>
        <authorList>
            <person name="Hyun D.-W."/>
            <person name="Bae J.-W."/>
        </authorList>
    </citation>
    <scope>NUCLEOTIDE SEQUENCE [LARGE SCALE GENOMIC DNA]</scope>
    <source>
        <strain evidence="3 4">JCM 17540</strain>
    </source>
</reference>
<evidence type="ECO:0000313" key="3">
    <source>
        <dbReference type="EMBL" id="QNP57095.1"/>
    </source>
</evidence>
<dbReference type="KEGG" id="tdf:H9L22_07315"/>
<gene>
    <name evidence="3" type="ORF">H9L22_07315</name>
</gene>
<protein>
    <recommendedName>
        <fullName evidence="5">Cellulose synthase</fullName>
    </recommendedName>
</protein>
<evidence type="ECO:0000313" key="4">
    <source>
        <dbReference type="Proteomes" id="UP000516117"/>
    </source>
</evidence>
<dbReference type="EMBL" id="CP060789">
    <property type="protein sequence ID" value="QNP57095.1"/>
    <property type="molecule type" value="Genomic_DNA"/>
</dbReference>
<name>A0A7H0H979_9ACTN</name>
<organism evidence="3 4">
    <name type="scientific">Tessaracoccus defluvii</name>
    <dbReference type="NCBI Taxonomy" id="1285901"/>
    <lineage>
        <taxon>Bacteria</taxon>
        <taxon>Bacillati</taxon>
        <taxon>Actinomycetota</taxon>
        <taxon>Actinomycetes</taxon>
        <taxon>Propionibacteriales</taxon>
        <taxon>Propionibacteriaceae</taxon>
        <taxon>Tessaracoccus</taxon>
    </lineage>
</organism>
<keyword evidence="4" id="KW-1185">Reference proteome</keyword>
<keyword evidence="2" id="KW-0812">Transmembrane</keyword>
<sequence length="169" mass="17369">MPISLIITVGLTLVILAVAAGLTARSHSARPLVRGIGLAAIPVGYYLVGFTDLTINGVVSLIDWLQRTVFTNVTAWGIGLLVGGIAIFALGALLPRRSRPAVEEGKAPAKPAAPPRPAARPVEAGPAARPGTPATPPPAAKPTGKPAQQKGLDAEDAEIEALLRKRGIM</sequence>
<feature type="transmembrane region" description="Helical" evidence="2">
    <location>
        <begin position="36"/>
        <end position="62"/>
    </location>
</feature>
<evidence type="ECO:0000256" key="2">
    <source>
        <dbReference type="SAM" id="Phobius"/>
    </source>
</evidence>
<evidence type="ECO:0008006" key="5">
    <source>
        <dbReference type="Google" id="ProtNLM"/>
    </source>
</evidence>
<feature type="region of interest" description="Disordered" evidence="1">
    <location>
        <begin position="100"/>
        <end position="156"/>
    </location>
</feature>
<proteinExistence type="predicted"/>
<evidence type="ECO:0000256" key="1">
    <source>
        <dbReference type="SAM" id="MobiDB-lite"/>
    </source>
</evidence>
<feature type="compositionally biased region" description="Low complexity" evidence="1">
    <location>
        <begin position="119"/>
        <end position="132"/>
    </location>
</feature>